<evidence type="ECO:0000313" key="2">
    <source>
        <dbReference type="Proteomes" id="UP000704738"/>
    </source>
</evidence>
<dbReference type="Proteomes" id="UP000704738">
    <property type="component" value="Unassembled WGS sequence"/>
</dbReference>
<comment type="caution">
    <text evidence="1">The sequence shown here is derived from an EMBL/GenBank/DDBJ whole genome shotgun (WGS) entry which is preliminary data.</text>
</comment>
<reference evidence="1 2" key="1">
    <citation type="submission" date="2018-06" db="EMBL/GenBank/DDBJ databases">
        <title>Bacteria isolated from soil of Wuhan.</title>
        <authorList>
            <person name="Xiang W."/>
            <person name="Huang C."/>
        </authorList>
    </citation>
    <scope>NUCLEOTIDE SEQUENCE [LARGE SCALE GENOMIC DNA]</scope>
    <source>
        <strain evidence="2">xwS4</strain>
    </source>
</reference>
<organism evidence="1 2">
    <name type="scientific">Pseudomonas hunanensis</name>
    <dbReference type="NCBI Taxonomy" id="1247546"/>
    <lineage>
        <taxon>Bacteria</taxon>
        <taxon>Pseudomonadati</taxon>
        <taxon>Pseudomonadota</taxon>
        <taxon>Gammaproteobacteria</taxon>
        <taxon>Pseudomonadales</taxon>
        <taxon>Pseudomonadaceae</taxon>
        <taxon>Pseudomonas</taxon>
    </lineage>
</organism>
<dbReference type="EMBL" id="QJRE01000098">
    <property type="protein sequence ID" value="NWL45754.1"/>
    <property type="molecule type" value="Genomic_DNA"/>
</dbReference>
<gene>
    <name evidence="1" type="ORF">DM819_07770</name>
</gene>
<protein>
    <recommendedName>
        <fullName evidence="3">Integrase DNA-binding domain-containing protein</fullName>
    </recommendedName>
</protein>
<accession>A0ABD6MY00</accession>
<proteinExistence type="predicted"/>
<sequence>MKGAVSYLKLGLDQNLPNEWRLCRPLRGQTRAYRYDTGFGCGAVIVGAGLPAKRPAQTKEIQQAIDLSRQMPKAQLFQRLQRIKSLFFLAKNPATQRLTLAKCRLRWEPLRPRRRPLPCNPLRLGTGFISIFGPDGVRLMA</sequence>
<evidence type="ECO:0008006" key="3">
    <source>
        <dbReference type="Google" id="ProtNLM"/>
    </source>
</evidence>
<name>A0ABD6MY00_9PSED</name>
<evidence type="ECO:0000313" key="1">
    <source>
        <dbReference type="EMBL" id="NWL45754.1"/>
    </source>
</evidence>
<dbReference type="AlphaFoldDB" id="A0ABD6MY00"/>